<protein>
    <submittedName>
        <fullName evidence="9">Glycosyltransferase</fullName>
    </submittedName>
</protein>
<reference evidence="9 10" key="1">
    <citation type="submission" date="2018-12" db="EMBL/GenBank/DDBJ databases">
        <title>Complete genome sequencing of Tabrizicola sp. K13M18.</title>
        <authorList>
            <person name="Bae J.-W."/>
        </authorList>
    </citation>
    <scope>NUCLEOTIDE SEQUENCE [LARGE SCALE GENOMIC DNA]</scope>
    <source>
        <strain evidence="9 10">K13M18</strain>
    </source>
</reference>
<comment type="subcellular location">
    <subcellularLocation>
        <location evidence="1">Membrane</location>
        <topology evidence="1">Multi-pass membrane protein</topology>
    </subcellularLocation>
</comment>
<evidence type="ECO:0000313" key="9">
    <source>
        <dbReference type="EMBL" id="AZL59489.1"/>
    </source>
</evidence>
<dbReference type="KEGG" id="taw:EI545_11945"/>
<sequence length="337" mass="38171">MKPGAEVVPFGTDHRETSTLAPLRRVTLIVPVFNEEDGITAFLDKVSPVMEDLRLLVSFDILFVNDGSRDATERRIMAEAAKRTDISLINLSRNFGKEAALIAGLNHATGDAVIPLDVDLQDPPEVMREMIDRWIAGARVVNARRSRRNGDTWLKARSANAFYRIFNALSEQPIPRDVGDFRLMDREVVQVINKMGERSRCNKSLFSWVGFETEEVTYERPAREIGQTRWSYWKLWKLALDAIFSSSTLPLRIWTYFGMLMAMLSLAYSLFVVVRTLIFGNDVPGYASTVILILVFGGLNMFALGIIGEYVGRIYTEVRQRPLYVIRSQHVSAKADV</sequence>
<dbReference type="GO" id="GO:0005886">
    <property type="term" value="C:plasma membrane"/>
    <property type="evidence" value="ECO:0007669"/>
    <property type="project" value="TreeGrafter"/>
</dbReference>
<evidence type="ECO:0000256" key="1">
    <source>
        <dbReference type="ARBA" id="ARBA00004141"/>
    </source>
</evidence>
<feature type="domain" description="Glycosyltransferase 2-like" evidence="8">
    <location>
        <begin position="28"/>
        <end position="190"/>
    </location>
</feature>
<dbReference type="Gene3D" id="3.90.550.10">
    <property type="entry name" value="Spore Coat Polysaccharide Biosynthesis Protein SpsA, Chain A"/>
    <property type="match status" value="1"/>
</dbReference>
<dbReference type="PANTHER" id="PTHR48090">
    <property type="entry name" value="UNDECAPRENYL-PHOSPHATE 4-DEOXY-4-FORMAMIDO-L-ARABINOSE TRANSFERASE-RELATED"/>
    <property type="match status" value="1"/>
</dbReference>
<evidence type="ECO:0000256" key="2">
    <source>
        <dbReference type="ARBA" id="ARBA00022676"/>
    </source>
</evidence>
<gene>
    <name evidence="9" type="ORF">EI545_11945</name>
</gene>
<dbReference type="RefSeq" id="WP_125325684.1">
    <property type="nucleotide sequence ID" value="NZ_CP034328.1"/>
</dbReference>
<evidence type="ECO:0000256" key="6">
    <source>
        <dbReference type="ARBA" id="ARBA00023136"/>
    </source>
</evidence>
<dbReference type="Proteomes" id="UP000282002">
    <property type="component" value="Chromosome"/>
</dbReference>
<evidence type="ECO:0000313" key="10">
    <source>
        <dbReference type="Proteomes" id="UP000282002"/>
    </source>
</evidence>
<dbReference type="InterPro" id="IPR001173">
    <property type="entry name" value="Glyco_trans_2-like"/>
</dbReference>
<evidence type="ECO:0000259" key="8">
    <source>
        <dbReference type="Pfam" id="PF00535"/>
    </source>
</evidence>
<evidence type="ECO:0000256" key="7">
    <source>
        <dbReference type="SAM" id="Phobius"/>
    </source>
</evidence>
<feature type="transmembrane region" description="Helical" evidence="7">
    <location>
        <begin position="286"/>
        <end position="311"/>
    </location>
</feature>
<feature type="transmembrane region" description="Helical" evidence="7">
    <location>
        <begin position="253"/>
        <end position="274"/>
    </location>
</feature>
<dbReference type="GO" id="GO:0016757">
    <property type="term" value="F:glycosyltransferase activity"/>
    <property type="evidence" value="ECO:0007669"/>
    <property type="project" value="UniProtKB-KW"/>
</dbReference>
<dbReference type="Pfam" id="PF00535">
    <property type="entry name" value="Glycos_transf_2"/>
    <property type="match status" value="1"/>
</dbReference>
<accession>A0A3S8U7I0</accession>
<dbReference type="OrthoDB" id="9807795at2"/>
<keyword evidence="10" id="KW-1185">Reference proteome</keyword>
<evidence type="ECO:0000256" key="5">
    <source>
        <dbReference type="ARBA" id="ARBA00022989"/>
    </source>
</evidence>
<keyword evidence="2" id="KW-0328">Glycosyltransferase</keyword>
<keyword evidence="6 7" id="KW-0472">Membrane</keyword>
<dbReference type="EMBL" id="CP034328">
    <property type="protein sequence ID" value="AZL59489.1"/>
    <property type="molecule type" value="Genomic_DNA"/>
</dbReference>
<keyword evidence="4 7" id="KW-0812">Transmembrane</keyword>
<dbReference type="InterPro" id="IPR029044">
    <property type="entry name" value="Nucleotide-diphossugar_trans"/>
</dbReference>
<dbReference type="AlphaFoldDB" id="A0A3S8U7I0"/>
<evidence type="ECO:0000256" key="3">
    <source>
        <dbReference type="ARBA" id="ARBA00022679"/>
    </source>
</evidence>
<keyword evidence="5 7" id="KW-1133">Transmembrane helix</keyword>
<dbReference type="CDD" id="cd04187">
    <property type="entry name" value="DPM1_like_bac"/>
    <property type="match status" value="1"/>
</dbReference>
<keyword evidence="3 9" id="KW-0808">Transferase</keyword>
<dbReference type="InterPro" id="IPR050256">
    <property type="entry name" value="Glycosyltransferase_2"/>
</dbReference>
<name>A0A3S8U7I0_9RHOB</name>
<dbReference type="SUPFAM" id="SSF53448">
    <property type="entry name" value="Nucleotide-diphospho-sugar transferases"/>
    <property type="match status" value="1"/>
</dbReference>
<evidence type="ECO:0000256" key="4">
    <source>
        <dbReference type="ARBA" id="ARBA00022692"/>
    </source>
</evidence>
<proteinExistence type="predicted"/>
<dbReference type="PANTHER" id="PTHR48090:SF1">
    <property type="entry name" value="PROPHAGE BACTOPRENOL GLUCOSYL TRANSFERASE HOMOLOG"/>
    <property type="match status" value="1"/>
</dbReference>
<organism evidence="9 10">
    <name type="scientific">Tabrizicola piscis</name>
    <dbReference type="NCBI Taxonomy" id="2494374"/>
    <lineage>
        <taxon>Bacteria</taxon>
        <taxon>Pseudomonadati</taxon>
        <taxon>Pseudomonadota</taxon>
        <taxon>Alphaproteobacteria</taxon>
        <taxon>Rhodobacterales</taxon>
        <taxon>Paracoccaceae</taxon>
        <taxon>Tabrizicola</taxon>
    </lineage>
</organism>